<keyword evidence="1" id="KW-0805">Transcription regulation</keyword>
<dbReference type="CDD" id="cd00090">
    <property type="entry name" value="HTH_ARSR"/>
    <property type="match status" value="1"/>
</dbReference>
<keyword evidence="2" id="KW-0238">DNA-binding</keyword>
<dbReference type="SMART" id="SM00418">
    <property type="entry name" value="HTH_ARSR"/>
    <property type="match status" value="1"/>
</dbReference>
<dbReference type="Pfam" id="PF12840">
    <property type="entry name" value="HTH_20"/>
    <property type="match status" value="1"/>
</dbReference>
<dbReference type="InterPro" id="IPR045981">
    <property type="entry name" value="DUF5937"/>
</dbReference>
<dbReference type="PANTHER" id="PTHR43132">
    <property type="entry name" value="ARSENICAL RESISTANCE OPERON REPRESSOR ARSR-RELATED"/>
    <property type="match status" value="1"/>
</dbReference>
<evidence type="ECO:0000313" key="6">
    <source>
        <dbReference type="Proteomes" id="UP000746595"/>
    </source>
</evidence>
<dbReference type="InterPro" id="IPR036388">
    <property type="entry name" value="WH-like_DNA-bd_sf"/>
</dbReference>
<dbReference type="SUPFAM" id="SSF46785">
    <property type="entry name" value="Winged helix' DNA-binding domain"/>
    <property type="match status" value="1"/>
</dbReference>
<dbReference type="PROSITE" id="PS50987">
    <property type="entry name" value="HTH_ARSR_2"/>
    <property type="match status" value="1"/>
</dbReference>
<feature type="domain" description="HTH arsR-type" evidence="4">
    <location>
        <begin position="270"/>
        <end position="362"/>
    </location>
</feature>
<evidence type="ECO:0000313" key="5">
    <source>
        <dbReference type="EMBL" id="NKG21972.1"/>
    </source>
</evidence>
<gene>
    <name evidence="5" type="ORF">HED64_14820</name>
</gene>
<comment type="caution">
    <text evidence="5">The sequence shown here is derived from an EMBL/GenBank/DDBJ whole genome shotgun (WGS) entry which is preliminary data.</text>
</comment>
<keyword evidence="6" id="KW-1185">Reference proteome</keyword>
<keyword evidence="3" id="KW-0804">Transcription</keyword>
<evidence type="ECO:0000256" key="3">
    <source>
        <dbReference type="ARBA" id="ARBA00023163"/>
    </source>
</evidence>
<dbReference type="InterPro" id="IPR011991">
    <property type="entry name" value="ArsR-like_HTH"/>
</dbReference>
<dbReference type="InterPro" id="IPR036390">
    <property type="entry name" value="WH_DNA-bd_sf"/>
</dbReference>
<reference evidence="5 6" key="1">
    <citation type="submission" date="2020-04" db="EMBL/GenBank/DDBJ databases">
        <title>Paeniglutamicibacter sp. ANT13_2, a novel actinomycete isolated from sediment in Antarctica.</title>
        <authorList>
            <person name="Sakdapetsiri C."/>
            <person name="Pinyakong O."/>
        </authorList>
    </citation>
    <scope>NUCLEOTIDE SEQUENCE [LARGE SCALE GENOMIC DNA]</scope>
    <source>
        <strain evidence="5 6">ANT13_2</strain>
    </source>
</reference>
<dbReference type="InterPro" id="IPR051011">
    <property type="entry name" value="Metal_resp_trans_reg"/>
</dbReference>
<dbReference type="Proteomes" id="UP000746595">
    <property type="component" value="Unassembled WGS sequence"/>
</dbReference>
<evidence type="ECO:0000259" key="4">
    <source>
        <dbReference type="PROSITE" id="PS50987"/>
    </source>
</evidence>
<evidence type="ECO:0000256" key="1">
    <source>
        <dbReference type="ARBA" id="ARBA00023015"/>
    </source>
</evidence>
<accession>A0ABX1G6V1</accession>
<dbReference type="PANTHER" id="PTHR43132:SF2">
    <property type="entry name" value="ARSENICAL RESISTANCE OPERON REPRESSOR ARSR-RELATED"/>
    <property type="match status" value="1"/>
</dbReference>
<evidence type="ECO:0000256" key="2">
    <source>
        <dbReference type="ARBA" id="ARBA00023125"/>
    </source>
</evidence>
<sequence length="362" mass="40822">MAIELRFAGFDTNNLRVVVSPLAELMAILHVWAEPDHHFDSSAEVQAIARNLDERTIAEFDALSPLWARFRARFFFPVRSESNPTFERELAGMAALPIDVFVSMAAEAVRGFSKDLPAASELLQDQKIRREFLETCRSRSLGRFELAQQLLEDPEAFRERIISFCSECWNSFFGKEWVALSLTIGRAAAQLSGKLNRADPIETIASLSVTAKAFHGTSEVRFDKLQQRRVQLAKRQLMLVPSRWIGNHLTVKDNAGYPVIIHFPAQTPQEELLQIQQVRDRLSALSADSRMELFRHISAEPMTTSELAGRLGQPAAQISRSLRVLREAGLVVSDRHGKMVYHRIDTATVLRMGPDLLATLTR</sequence>
<protein>
    <submittedName>
        <fullName evidence="5">Winged helix-turn-helix transcriptional regulator</fullName>
    </submittedName>
</protein>
<dbReference type="Pfam" id="PF19361">
    <property type="entry name" value="DUF5937"/>
    <property type="match status" value="1"/>
</dbReference>
<dbReference type="EMBL" id="JAAWVT010000008">
    <property type="protein sequence ID" value="NKG21972.1"/>
    <property type="molecule type" value="Genomic_DNA"/>
</dbReference>
<organism evidence="5 6">
    <name type="scientific">Paeniglutamicibacter terrestris</name>
    <dbReference type="NCBI Taxonomy" id="2723403"/>
    <lineage>
        <taxon>Bacteria</taxon>
        <taxon>Bacillati</taxon>
        <taxon>Actinomycetota</taxon>
        <taxon>Actinomycetes</taxon>
        <taxon>Micrococcales</taxon>
        <taxon>Micrococcaceae</taxon>
        <taxon>Paeniglutamicibacter</taxon>
    </lineage>
</organism>
<dbReference type="PRINTS" id="PR00778">
    <property type="entry name" value="HTHARSR"/>
</dbReference>
<dbReference type="Gene3D" id="1.10.10.10">
    <property type="entry name" value="Winged helix-like DNA-binding domain superfamily/Winged helix DNA-binding domain"/>
    <property type="match status" value="1"/>
</dbReference>
<dbReference type="RefSeq" id="WP_168152785.1">
    <property type="nucleotide sequence ID" value="NZ_JAAWVT010000008.1"/>
</dbReference>
<dbReference type="InterPro" id="IPR001845">
    <property type="entry name" value="HTH_ArsR_DNA-bd_dom"/>
</dbReference>
<proteinExistence type="predicted"/>
<name>A0ABX1G6V1_9MICC</name>